<evidence type="ECO:0000313" key="1">
    <source>
        <dbReference type="EMBL" id="CAE8589426.1"/>
    </source>
</evidence>
<reference evidence="3" key="1">
    <citation type="submission" date="2021-02" db="EMBL/GenBank/DDBJ databases">
        <authorList>
            <person name="Dougan E. K."/>
            <person name="Rhodes N."/>
            <person name="Thang M."/>
            <person name="Chan C."/>
        </authorList>
    </citation>
    <scope>NUCLEOTIDE SEQUENCE</scope>
</reference>
<accession>A0A813LRI9</accession>
<name>A0A813LRI9_POLGL</name>
<dbReference type="AlphaFoldDB" id="A0A813LRI9"/>
<evidence type="ECO:0000313" key="5">
    <source>
        <dbReference type="Proteomes" id="UP000654075"/>
    </source>
</evidence>
<keyword evidence="5" id="KW-1185">Reference proteome</keyword>
<dbReference type="EMBL" id="CAJNNV010003692">
    <property type="protein sequence ID" value="CAE8589426.1"/>
    <property type="molecule type" value="Genomic_DNA"/>
</dbReference>
<evidence type="ECO:0000313" key="4">
    <source>
        <dbReference type="Proteomes" id="UP000626109"/>
    </source>
</evidence>
<comment type="caution">
    <text evidence="3">The sequence shown here is derived from an EMBL/GenBank/DDBJ whole genome shotgun (WGS) entry which is preliminary data.</text>
</comment>
<evidence type="ECO:0000313" key="2">
    <source>
        <dbReference type="EMBL" id="CAE8702572.1"/>
    </source>
</evidence>
<dbReference type="EMBL" id="CAJNNW010030132">
    <property type="protein sequence ID" value="CAE8702572.1"/>
    <property type="molecule type" value="Genomic_DNA"/>
</dbReference>
<dbReference type="EMBL" id="CAJNNW010037397">
    <property type="protein sequence ID" value="CAE8741502.1"/>
    <property type="molecule type" value="Genomic_DNA"/>
</dbReference>
<protein>
    <submittedName>
        <fullName evidence="3">Uncharacterized protein</fullName>
    </submittedName>
</protein>
<dbReference type="Proteomes" id="UP000654075">
    <property type="component" value="Unassembled WGS sequence"/>
</dbReference>
<evidence type="ECO:0000313" key="3">
    <source>
        <dbReference type="EMBL" id="CAE8741502.1"/>
    </source>
</evidence>
<sequence>MTAVFASPAVLDVSAPYVEKRSNAQRNRARVHKRWFFRGLKCSGGPPGLAEELHQQASNWILQPRGTAALNIGVPDSSPGQQHCAQAFSESEAETTDSDRDDVEGILKFTAAVQEQRMYHYDLESAEIALESCYASKSGTARPVQKESLISASSKDFMFPGLSYLTYSDAEQLSAVSISHAAFLYQLEVGDAATFPNNSVIEELPGAAVNSQGCLTSRELNRLNNNIIDLAMQEDVSDPVLNRLQHFWFSHPWCIP</sequence>
<proteinExistence type="predicted"/>
<gene>
    <name evidence="1" type="ORF">PGLA1383_LOCUS8188</name>
    <name evidence="2" type="ORF">PGLA2088_LOCUS32475</name>
    <name evidence="3" type="ORF">PGLA2088_LOCUS50501</name>
</gene>
<dbReference type="Proteomes" id="UP000626109">
    <property type="component" value="Unassembled WGS sequence"/>
</dbReference>
<organism evidence="3 4">
    <name type="scientific">Polarella glacialis</name>
    <name type="common">Dinoflagellate</name>
    <dbReference type="NCBI Taxonomy" id="89957"/>
    <lineage>
        <taxon>Eukaryota</taxon>
        <taxon>Sar</taxon>
        <taxon>Alveolata</taxon>
        <taxon>Dinophyceae</taxon>
        <taxon>Suessiales</taxon>
        <taxon>Suessiaceae</taxon>
        <taxon>Polarella</taxon>
    </lineage>
</organism>